<dbReference type="PROSITE" id="PS50041">
    <property type="entry name" value="C_TYPE_LECTIN_2"/>
    <property type="match status" value="1"/>
</dbReference>
<keyword evidence="2" id="KW-1015">Disulfide bond</keyword>
<evidence type="ECO:0000256" key="1">
    <source>
        <dbReference type="ARBA" id="ARBA00022729"/>
    </source>
</evidence>
<evidence type="ECO:0000256" key="2">
    <source>
        <dbReference type="ARBA" id="ARBA00023157"/>
    </source>
</evidence>
<evidence type="ECO:0000313" key="8">
    <source>
        <dbReference type="WBParaSite" id="TREG1_45220.1"/>
    </source>
</evidence>
<dbReference type="SUPFAM" id="SSF57535">
    <property type="entry name" value="Complement control module/SCR domain"/>
    <property type="match status" value="1"/>
</dbReference>
<feature type="transmembrane region" description="Helical" evidence="4">
    <location>
        <begin position="470"/>
        <end position="490"/>
    </location>
</feature>
<reference evidence="8" key="2">
    <citation type="submission" date="2023-11" db="UniProtKB">
        <authorList>
            <consortium name="WormBaseParasite"/>
        </authorList>
    </citation>
    <scope>IDENTIFICATION</scope>
</reference>
<keyword evidence="7" id="KW-1185">Reference proteome</keyword>
<dbReference type="InterPro" id="IPR016186">
    <property type="entry name" value="C-type_lectin-like/link_sf"/>
</dbReference>
<dbReference type="Proteomes" id="UP000050795">
    <property type="component" value="Unassembled WGS sequence"/>
</dbReference>
<dbReference type="InterPro" id="IPR000436">
    <property type="entry name" value="Sushi_SCR_CCP_dom"/>
</dbReference>
<dbReference type="InterPro" id="IPR016187">
    <property type="entry name" value="CTDL_fold"/>
</dbReference>
<keyword evidence="3" id="KW-0768">Sushi</keyword>
<keyword evidence="4" id="KW-0472">Membrane</keyword>
<dbReference type="InterPro" id="IPR035976">
    <property type="entry name" value="Sushi/SCR/CCP_sf"/>
</dbReference>
<dbReference type="WBParaSite" id="TREG1_45220.1">
    <property type="protein sequence ID" value="TREG1_45220.1"/>
    <property type="gene ID" value="TREG1_45220"/>
</dbReference>
<organism evidence="7 8">
    <name type="scientific">Trichobilharzia regenti</name>
    <name type="common">Nasal bird schistosome</name>
    <dbReference type="NCBI Taxonomy" id="157069"/>
    <lineage>
        <taxon>Eukaryota</taxon>
        <taxon>Metazoa</taxon>
        <taxon>Spiralia</taxon>
        <taxon>Lophotrochozoa</taxon>
        <taxon>Platyhelminthes</taxon>
        <taxon>Trematoda</taxon>
        <taxon>Digenea</taxon>
        <taxon>Strigeidida</taxon>
        <taxon>Schistosomatoidea</taxon>
        <taxon>Schistosomatidae</taxon>
        <taxon>Trichobilharzia</taxon>
    </lineage>
</organism>
<feature type="domain" description="C-type lectin" evidence="5">
    <location>
        <begin position="30"/>
        <end position="166"/>
    </location>
</feature>
<keyword evidence="4" id="KW-0812">Transmembrane</keyword>
<dbReference type="AlphaFoldDB" id="A0AA85JME7"/>
<dbReference type="CDD" id="cd00037">
    <property type="entry name" value="CLECT"/>
    <property type="match status" value="1"/>
</dbReference>
<dbReference type="InterPro" id="IPR001304">
    <property type="entry name" value="C-type_lectin-like"/>
</dbReference>
<reference evidence="7" key="1">
    <citation type="submission" date="2022-06" db="EMBL/GenBank/DDBJ databases">
        <authorList>
            <person name="Berger JAMES D."/>
            <person name="Berger JAMES D."/>
        </authorList>
    </citation>
    <scope>NUCLEOTIDE SEQUENCE [LARGE SCALE GENOMIC DNA]</scope>
</reference>
<dbReference type="Gene3D" id="2.10.70.10">
    <property type="entry name" value="Complement Module, domain 1"/>
    <property type="match status" value="1"/>
</dbReference>
<evidence type="ECO:0000256" key="4">
    <source>
        <dbReference type="SAM" id="Phobius"/>
    </source>
</evidence>
<dbReference type="Pfam" id="PF00084">
    <property type="entry name" value="Sushi"/>
    <property type="match status" value="1"/>
</dbReference>
<dbReference type="Gene3D" id="3.10.100.10">
    <property type="entry name" value="Mannose-Binding Protein A, subunit A"/>
    <property type="match status" value="1"/>
</dbReference>
<sequence length="518" mass="57730">MWLIFCLITVSYAIPVDFPCYDETWLYSNETGKCYKAILGAQKLTFANAAIACRTHLQSVSQVSVNLLQFADENEADSVVKMLSQNGYRETVWLGANRSDPKQPFLWYMDGTTASFSYVSWSEGTKTGDCIDFVYSTQPVTGTNKWTVIKTIDNKPCDLTRSFICEHKVPLCKNPQGGFNSTTMVMKPVIMAPGSIVQAVCSPGTFKDTSASTNRLSGFDVDLSLPESSYKCTGIRLNSSEQPQDPLKYQPQLFYSGYTLAPCSPVRCDQKQLESMIPKNAKLVSARNRITDQVFGSHQVNQFYSYGNIISIRCNPGYLFNDRTTEKSVSCELASGSATVGKYRGYSGTVLPLPTECQEATCLYEQAVIQSDSNMQPYFIVVRSTIDVVNLTRHAGVPYPRGTVIRYFCKDGYESINQNSELNITCGDYGQWIPQLVGCIARIEKVPVSLTGRFQSAPEEAESATKLSSIMFIMVFIFLGLILILDLATIGRDFKQIKSNIKLQKRRINHSKNKSKMG</sequence>
<feature type="domain" description="Sushi" evidence="6">
    <location>
        <begin position="360"/>
        <end position="441"/>
    </location>
</feature>
<accession>A0AA85JME7</accession>
<evidence type="ECO:0000259" key="5">
    <source>
        <dbReference type="PROSITE" id="PS50041"/>
    </source>
</evidence>
<name>A0AA85JME7_TRIRE</name>
<keyword evidence="4" id="KW-1133">Transmembrane helix</keyword>
<evidence type="ECO:0008006" key="9">
    <source>
        <dbReference type="Google" id="ProtNLM"/>
    </source>
</evidence>
<keyword evidence="1" id="KW-0732">Signal</keyword>
<evidence type="ECO:0000259" key="6">
    <source>
        <dbReference type="PROSITE" id="PS50923"/>
    </source>
</evidence>
<evidence type="ECO:0000313" key="7">
    <source>
        <dbReference type="Proteomes" id="UP000050795"/>
    </source>
</evidence>
<proteinExistence type="predicted"/>
<dbReference type="SUPFAM" id="SSF56436">
    <property type="entry name" value="C-type lectin-like"/>
    <property type="match status" value="1"/>
</dbReference>
<protein>
    <recommendedName>
        <fullName evidence="9">Sushi domain-containing protein</fullName>
    </recommendedName>
</protein>
<dbReference type="CDD" id="cd00033">
    <property type="entry name" value="CCP"/>
    <property type="match status" value="1"/>
</dbReference>
<dbReference type="SMART" id="SM00034">
    <property type="entry name" value="CLECT"/>
    <property type="match status" value="1"/>
</dbReference>
<evidence type="ECO:0000256" key="3">
    <source>
        <dbReference type="PROSITE-ProRule" id="PRU00302"/>
    </source>
</evidence>
<comment type="caution">
    <text evidence="3">Lacks conserved residue(s) required for the propagation of feature annotation.</text>
</comment>
<dbReference type="PROSITE" id="PS50923">
    <property type="entry name" value="SUSHI"/>
    <property type="match status" value="1"/>
</dbReference>